<feature type="transmembrane region" description="Helical" evidence="4">
    <location>
        <begin position="58"/>
        <end position="78"/>
    </location>
</feature>
<evidence type="ECO:0000256" key="1">
    <source>
        <dbReference type="ARBA" id="ARBA00022729"/>
    </source>
</evidence>
<dbReference type="InterPro" id="IPR004843">
    <property type="entry name" value="Calcineurin-like_PHP"/>
</dbReference>
<dbReference type="InterPro" id="IPR029052">
    <property type="entry name" value="Metallo-depent_PP-like"/>
</dbReference>
<dbReference type="Gene3D" id="3.60.21.10">
    <property type="match status" value="1"/>
</dbReference>
<keyword evidence="1" id="KW-0732">Signal</keyword>
<feature type="domain" description="Calcineurin-like phosphoesterase" evidence="5">
    <location>
        <begin position="100"/>
        <end position="330"/>
    </location>
</feature>
<protein>
    <submittedName>
        <fullName evidence="6">Purple acid phosphatase 3</fullName>
    </submittedName>
</protein>
<evidence type="ECO:0000313" key="6">
    <source>
        <dbReference type="EMBL" id="PRW21083.1"/>
    </source>
</evidence>
<comment type="caution">
    <text evidence="6">The sequence shown here is derived from an EMBL/GenBank/DDBJ whole genome shotgun (WGS) entry which is preliminary data.</text>
</comment>
<dbReference type="Pfam" id="PF00149">
    <property type="entry name" value="Metallophos"/>
    <property type="match status" value="1"/>
</dbReference>
<evidence type="ECO:0000313" key="7">
    <source>
        <dbReference type="Proteomes" id="UP000239899"/>
    </source>
</evidence>
<dbReference type="AlphaFoldDB" id="A0A2P6TEL3"/>
<reference evidence="6 7" key="1">
    <citation type="journal article" date="2018" name="Plant J.">
        <title>Genome sequences of Chlorella sorokiniana UTEX 1602 and Micractinium conductrix SAG 241.80: implications to maltose excretion by a green alga.</title>
        <authorList>
            <person name="Arriola M.B."/>
            <person name="Velmurugan N."/>
            <person name="Zhang Y."/>
            <person name="Plunkett M.H."/>
            <person name="Hondzo H."/>
            <person name="Barney B.M."/>
        </authorList>
    </citation>
    <scope>NUCLEOTIDE SEQUENCE [LARGE SCALE GENOMIC DNA]</scope>
    <source>
        <strain evidence="7">UTEX 1602</strain>
    </source>
</reference>
<dbReference type="Proteomes" id="UP000239899">
    <property type="component" value="Unassembled WGS sequence"/>
</dbReference>
<dbReference type="PANTHER" id="PTHR10161">
    <property type="entry name" value="TARTRATE-RESISTANT ACID PHOSPHATASE TYPE 5"/>
    <property type="match status" value="1"/>
</dbReference>
<dbReference type="PANTHER" id="PTHR10161:SF14">
    <property type="entry name" value="TARTRATE-RESISTANT ACID PHOSPHATASE TYPE 5"/>
    <property type="match status" value="1"/>
</dbReference>
<organism evidence="6 7">
    <name type="scientific">Chlorella sorokiniana</name>
    <name type="common">Freshwater green alga</name>
    <dbReference type="NCBI Taxonomy" id="3076"/>
    <lineage>
        <taxon>Eukaryota</taxon>
        <taxon>Viridiplantae</taxon>
        <taxon>Chlorophyta</taxon>
        <taxon>core chlorophytes</taxon>
        <taxon>Trebouxiophyceae</taxon>
        <taxon>Chlorellales</taxon>
        <taxon>Chlorellaceae</taxon>
        <taxon>Chlorella clade</taxon>
        <taxon>Chlorella</taxon>
    </lineage>
</organism>
<dbReference type="EMBL" id="LHPG02000020">
    <property type="protein sequence ID" value="PRW21083.1"/>
    <property type="molecule type" value="Genomic_DNA"/>
</dbReference>
<keyword evidence="4" id="KW-0812">Transmembrane</keyword>
<keyword evidence="4" id="KW-1133">Transmembrane helix</keyword>
<evidence type="ECO:0000256" key="4">
    <source>
        <dbReference type="SAM" id="Phobius"/>
    </source>
</evidence>
<accession>A0A2P6TEL3</accession>
<dbReference type="OrthoDB" id="411211at2759"/>
<dbReference type="SUPFAM" id="SSF56300">
    <property type="entry name" value="Metallo-dependent phosphatases"/>
    <property type="match status" value="1"/>
</dbReference>
<sequence>MASGNGGQGTLLPGHAPRSDIEGWSTVPISPGAPTPHAFAVGAPDTPHERSATRSRRMLMVGGVLIVVVLIVAAVVLASETGVGKPISAQTLDSGPYSVRFLAVGDWGRGPGQEGHDNQTAVAQLMGQVAAVQPVEFVVSTGDNFYPNGLTSYNDPAFTDTFTKAYTAKSLQVPWHAVLGNHDYCDSAPGCNTTAGCPNSPLHQLNISLANLDPRWHCERSYTHKTASGRVELFFIDTSPFLQRYYTNAGDEDISWRLCPGGLMEQSWQAQLLELERHLNASTAEWKLAVGHHPSYSNGEHGNNSDIITNLEPLFWRYNVAAYFVGHDHNLELLSVPAPGGSARSYAVVVSGGGSKTNRPQVGSAYSQYYHPDQGFVGATVTQDTLRLEYYTTKGGEKAAFSTTIKRPTAS</sequence>
<keyword evidence="2" id="KW-0378">Hydrolase</keyword>
<feature type="region of interest" description="Disordered" evidence="3">
    <location>
        <begin position="1"/>
        <end position="52"/>
    </location>
</feature>
<dbReference type="GO" id="GO:0016787">
    <property type="term" value="F:hydrolase activity"/>
    <property type="evidence" value="ECO:0007669"/>
    <property type="project" value="UniProtKB-KW"/>
</dbReference>
<keyword evidence="7" id="KW-1185">Reference proteome</keyword>
<evidence type="ECO:0000259" key="5">
    <source>
        <dbReference type="Pfam" id="PF00149"/>
    </source>
</evidence>
<dbReference type="STRING" id="3076.A0A2P6TEL3"/>
<keyword evidence="4" id="KW-0472">Membrane</keyword>
<dbReference type="InterPro" id="IPR051558">
    <property type="entry name" value="Metallophosphoesterase_PAP"/>
</dbReference>
<evidence type="ECO:0000256" key="2">
    <source>
        <dbReference type="ARBA" id="ARBA00022801"/>
    </source>
</evidence>
<name>A0A2P6TEL3_CHLSO</name>
<evidence type="ECO:0000256" key="3">
    <source>
        <dbReference type="SAM" id="MobiDB-lite"/>
    </source>
</evidence>
<gene>
    <name evidence="6" type="ORF">C2E21_8525</name>
</gene>
<proteinExistence type="predicted"/>